<proteinExistence type="predicted"/>
<sequence>MAQGAVAIKNQSIELAGVVSVAHSFGSFLSEDSGEVFRDKPNDSFPNGKRHPKFTPCCHVQPKPHCDPPAQM</sequence>
<organism evidence="1 2">
    <name type="scientific">Rubripirellula lacrimiformis</name>
    <dbReference type="NCBI Taxonomy" id="1930273"/>
    <lineage>
        <taxon>Bacteria</taxon>
        <taxon>Pseudomonadati</taxon>
        <taxon>Planctomycetota</taxon>
        <taxon>Planctomycetia</taxon>
        <taxon>Pirellulales</taxon>
        <taxon>Pirellulaceae</taxon>
        <taxon>Rubripirellula</taxon>
    </lineage>
</organism>
<dbReference type="AlphaFoldDB" id="A0A517NE90"/>
<name>A0A517NE90_9BACT</name>
<gene>
    <name evidence="1" type="ORF">K227x_38440</name>
</gene>
<keyword evidence="2" id="KW-1185">Reference proteome</keyword>
<reference evidence="1 2" key="1">
    <citation type="submission" date="2019-02" db="EMBL/GenBank/DDBJ databases">
        <title>Deep-cultivation of Planctomycetes and their phenomic and genomic characterization uncovers novel biology.</title>
        <authorList>
            <person name="Wiegand S."/>
            <person name="Jogler M."/>
            <person name="Boedeker C."/>
            <person name="Pinto D."/>
            <person name="Vollmers J."/>
            <person name="Rivas-Marin E."/>
            <person name="Kohn T."/>
            <person name="Peeters S.H."/>
            <person name="Heuer A."/>
            <person name="Rast P."/>
            <person name="Oberbeckmann S."/>
            <person name="Bunk B."/>
            <person name="Jeske O."/>
            <person name="Meyerdierks A."/>
            <person name="Storesund J.E."/>
            <person name="Kallscheuer N."/>
            <person name="Luecker S."/>
            <person name="Lage O.M."/>
            <person name="Pohl T."/>
            <person name="Merkel B.J."/>
            <person name="Hornburger P."/>
            <person name="Mueller R.-W."/>
            <person name="Bruemmer F."/>
            <person name="Labrenz M."/>
            <person name="Spormann A.M."/>
            <person name="Op den Camp H."/>
            <person name="Overmann J."/>
            <person name="Amann R."/>
            <person name="Jetten M.S.M."/>
            <person name="Mascher T."/>
            <person name="Medema M.H."/>
            <person name="Devos D.P."/>
            <person name="Kaster A.-K."/>
            <person name="Ovreas L."/>
            <person name="Rohde M."/>
            <person name="Galperin M.Y."/>
            <person name="Jogler C."/>
        </authorList>
    </citation>
    <scope>NUCLEOTIDE SEQUENCE [LARGE SCALE GENOMIC DNA]</scope>
    <source>
        <strain evidence="1 2">K22_7</strain>
    </source>
</reference>
<protein>
    <submittedName>
        <fullName evidence="1">Uncharacterized protein</fullName>
    </submittedName>
</protein>
<dbReference type="Proteomes" id="UP000318538">
    <property type="component" value="Chromosome"/>
</dbReference>
<accession>A0A517NE90</accession>
<dbReference type="EMBL" id="CP036525">
    <property type="protein sequence ID" value="QDT05444.1"/>
    <property type="molecule type" value="Genomic_DNA"/>
</dbReference>
<evidence type="ECO:0000313" key="2">
    <source>
        <dbReference type="Proteomes" id="UP000318538"/>
    </source>
</evidence>
<dbReference type="KEGG" id="rlc:K227x_38440"/>
<evidence type="ECO:0000313" key="1">
    <source>
        <dbReference type="EMBL" id="QDT05444.1"/>
    </source>
</evidence>